<comment type="caution">
    <text evidence="3">The sequence shown here is derived from an EMBL/GenBank/DDBJ whole genome shotgun (WGS) entry which is preliminary data.</text>
</comment>
<sequence length="301" mass="35338">MFLFLYRIYSNTIGKKDIFSRSVRFFLRSFLNIFIPLVYKITVFSYTTKSDFIVSLTTFPKRIDKIWIVIESILRQTLPPKRIILTLSKLQFPHPENLPKKLIEFEKKGFIEIIWTDDDLRSHKKYYYAMQKYPKDIIITVDDDFIYASTMLEELYKFHLIYPNSIVTNLALLRNGLNYNNWQNLFFKSMPPTTNIMQFGGSGVLYPPESLHSDAFNKLLIQKYCPLADDIWLNAMALKKGTLIAKTDYSIYLIPLIFKDDQPLFKENVNDNKNNEQINALEDLYGPLFNVDKSLSINKGI</sequence>
<dbReference type="Pfam" id="PF00535">
    <property type="entry name" value="Glycos_transf_2"/>
    <property type="match status" value="1"/>
</dbReference>
<evidence type="ECO:0000256" key="1">
    <source>
        <dbReference type="SAM" id="Phobius"/>
    </source>
</evidence>
<dbReference type="GO" id="GO:0016740">
    <property type="term" value="F:transferase activity"/>
    <property type="evidence" value="ECO:0007669"/>
    <property type="project" value="UniProtKB-KW"/>
</dbReference>
<proteinExistence type="predicted"/>
<keyword evidence="1" id="KW-1133">Transmembrane helix</keyword>
<evidence type="ECO:0000313" key="4">
    <source>
        <dbReference type="Proteomes" id="UP000297445"/>
    </source>
</evidence>
<dbReference type="RefSeq" id="WP_134263428.1">
    <property type="nucleotide sequence ID" value="NZ_CP061596.1"/>
</dbReference>
<evidence type="ECO:0000259" key="2">
    <source>
        <dbReference type="Pfam" id="PF00535"/>
    </source>
</evidence>
<dbReference type="InterPro" id="IPR029044">
    <property type="entry name" value="Nucleotide-diphossugar_trans"/>
</dbReference>
<protein>
    <submittedName>
        <fullName evidence="3">Glycosyltransferase</fullName>
    </submittedName>
</protein>
<feature type="domain" description="Glycosyltransferase 2-like" evidence="2">
    <location>
        <begin position="64"/>
        <end position="202"/>
    </location>
</feature>
<keyword evidence="1" id="KW-0812">Transmembrane</keyword>
<name>A0A5E9PBM6_9GAMM</name>
<organism evidence="3 4">
    <name type="scientific">Acinetobacter seifertii</name>
    <dbReference type="NCBI Taxonomy" id="1530123"/>
    <lineage>
        <taxon>Bacteria</taxon>
        <taxon>Pseudomonadati</taxon>
        <taxon>Pseudomonadota</taxon>
        <taxon>Gammaproteobacteria</taxon>
        <taxon>Moraxellales</taxon>
        <taxon>Moraxellaceae</taxon>
        <taxon>Acinetobacter</taxon>
        <taxon>Acinetobacter calcoaceticus/baumannii complex</taxon>
    </lineage>
</organism>
<dbReference type="Proteomes" id="UP000297445">
    <property type="component" value="Unassembled WGS sequence"/>
</dbReference>
<feature type="transmembrane region" description="Helical" evidence="1">
    <location>
        <begin position="25"/>
        <end position="46"/>
    </location>
</feature>
<dbReference type="InterPro" id="IPR001173">
    <property type="entry name" value="Glyco_trans_2-like"/>
</dbReference>
<keyword evidence="3" id="KW-0808">Transferase</keyword>
<dbReference type="AlphaFoldDB" id="A0A5E9PBM6"/>
<dbReference type="EMBL" id="SNSA01000009">
    <property type="protein sequence ID" value="TEU25762.1"/>
    <property type="molecule type" value="Genomic_DNA"/>
</dbReference>
<evidence type="ECO:0000313" key="3">
    <source>
        <dbReference type="EMBL" id="TEU25762.1"/>
    </source>
</evidence>
<gene>
    <name evidence="3" type="ORF">E2R16_16700</name>
</gene>
<dbReference type="SUPFAM" id="SSF53448">
    <property type="entry name" value="Nucleotide-diphospho-sugar transferases"/>
    <property type="match status" value="1"/>
</dbReference>
<reference evidence="3 4" key="1">
    <citation type="submission" date="2019-03" db="EMBL/GenBank/DDBJ databases">
        <title>Draft genome sequence of an environmental Acinetobacter seifertii from Brazil.</title>
        <authorList>
            <person name="Furlan J.P.R."/>
            <person name="Stehling E.G."/>
        </authorList>
    </citation>
    <scope>NUCLEOTIDE SEQUENCE [LARGE SCALE GENOMIC DNA]</scope>
    <source>
        <strain evidence="3 4">SAb133</strain>
    </source>
</reference>
<keyword evidence="1" id="KW-0472">Membrane</keyword>
<accession>A0A5E9PBM6</accession>